<organism evidence="3 4">
    <name type="scientific">Bradyrhizobium lablabi</name>
    <dbReference type="NCBI Taxonomy" id="722472"/>
    <lineage>
        <taxon>Bacteria</taxon>
        <taxon>Pseudomonadati</taxon>
        <taxon>Pseudomonadota</taxon>
        <taxon>Alphaproteobacteria</taxon>
        <taxon>Hyphomicrobiales</taxon>
        <taxon>Nitrobacteraceae</taxon>
        <taxon>Bradyrhizobium</taxon>
    </lineage>
</organism>
<dbReference type="PANTHER" id="PTHR11908:SF153">
    <property type="entry name" value="DEHYDROGENASE"/>
    <property type="match status" value="1"/>
</dbReference>
<dbReference type="SUPFAM" id="SSF56003">
    <property type="entry name" value="Molybdenum cofactor-binding domain"/>
    <property type="match status" value="1"/>
</dbReference>
<reference evidence="3 4" key="1">
    <citation type="submission" date="2016-11" db="EMBL/GenBank/DDBJ databases">
        <authorList>
            <person name="Jaros S."/>
            <person name="Januszkiewicz K."/>
            <person name="Wedrychowicz H."/>
        </authorList>
    </citation>
    <scope>NUCLEOTIDE SEQUENCE [LARGE SCALE GENOMIC DNA]</scope>
    <source>
        <strain evidence="3 4">GAS499</strain>
    </source>
</reference>
<dbReference type="SMART" id="SM01008">
    <property type="entry name" value="Ald_Xan_dh_C"/>
    <property type="match status" value="1"/>
</dbReference>
<dbReference type="InterPro" id="IPR037165">
    <property type="entry name" value="AldOxase/xan_DH_Mopterin-bd_sf"/>
</dbReference>
<proteinExistence type="predicted"/>
<dbReference type="InterPro" id="IPR036856">
    <property type="entry name" value="Ald_Oxase/Xan_DH_a/b_sf"/>
</dbReference>
<dbReference type="PANTHER" id="PTHR11908">
    <property type="entry name" value="XANTHINE DEHYDROGENASE"/>
    <property type="match status" value="1"/>
</dbReference>
<protein>
    <submittedName>
        <fullName evidence="3">Xanthine dehydrogenase YagR molybdenum-binding subunit</fullName>
    </submittedName>
</protein>
<dbReference type="SUPFAM" id="SSF54665">
    <property type="entry name" value="CO dehydrogenase molybdoprotein N-domain-like"/>
    <property type="match status" value="1"/>
</dbReference>
<dbReference type="EMBL" id="LT670844">
    <property type="protein sequence ID" value="SHJ91976.1"/>
    <property type="molecule type" value="Genomic_DNA"/>
</dbReference>
<sequence length="756" mass="79752">MTPEISLTQDPSHRRHGSNIGQPLTRREGVLKVTGGARYAADNHPPGMLHAVLAVSSIARGRVTFLDVQAAKSHPGVVDVMTPANKPALAEDPDAKTNPFMFRLDVLQNDQVRYANQPIAVVIAETLEAATEGAALLSARYQAQPARVGLDAGESFVPPAVGVGKPAELRRGDVEAGLATASSRIEATYETPTQYHNPIEPHAIVAAWNGDALSIDTPSQGLAMAQGRIAGLFGISPEKIHIRSPYLGGGFGSKGLISGPQILGIMAARLVGRPVKLVLRREHMYGPVGHRAPTRQTLRIGTDGNGLLTAIDHRAKTVSSTFDDFFEPAADVSHTLYASPAIATSHEAVRIDTGTPLFMRAPGEATGSIAPESAIDEAAWACGMDPLAFRIENYAEVEPISGKPFSSKALRDCYARGAERFGWSRRPLAPRQLRDETGCLVGWGMGTATFPALMFQAEARAVVRSDGSGLMETGAHDMGQGAWTAFAQIAADALGLDLEQMEFKAGTSDLPDAGIAGGSSHTATAGMAIHNAGAAVIAKLADLATGDQRSPLFGAGNAGVVARGGRLFRRDDETRSDSYADILGRAGLTQIEARGNGAADPAAQSSYAMHAHGAVFAEVKVDPDLGQIRVTRLVGAFAAGRVINPRLVQSQIFGGMIWGMSFALHEEAIMDRRSGRPLNPNFSEYHVPVNADVPSLEALMIDEHDPHVNALGIKGVGEIGVTGSAGAVANAVWHATGIRVRRFPIKIEDLVIPGSH</sequence>
<dbReference type="GO" id="GO:0016491">
    <property type="term" value="F:oxidoreductase activity"/>
    <property type="evidence" value="ECO:0007669"/>
    <property type="project" value="InterPro"/>
</dbReference>
<dbReference type="Pfam" id="PF02738">
    <property type="entry name" value="MoCoBD_1"/>
    <property type="match status" value="1"/>
</dbReference>
<evidence type="ECO:0000256" key="1">
    <source>
        <dbReference type="SAM" id="MobiDB-lite"/>
    </source>
</evidence>
<dbReference type="InterPro" id="IPR008274">
    <property type="entry name" value="AldOxase/xan_DH_MoCoBD1"/>
</dbReference>
<dbReference type="InterPro" id="IPR000674">
    <property type="entry name" value="Ald_Oxase/Xan_DH_a/b"/>
</dbReference>
<name>A0A1M6N8Q8_9BRAD</name>
<feature type="compositionally biased region" description="Polar residues" evidence="1">
    <location>
        <begin position="1"/>
        <end position="10"/>
    </location>
</feature>
<feature type="region of interest" description="Disordered" evidence="1">
    <location>
        <begin position="1"/>
        <end position="22"/>
    </location>
</feature>
<dbReference type="InterPro" id="IPR016208">
    <property type="entry name" value="Ald_Oxase/xanthine_DH-like"/>
</dbReference>
<feature type="domain" description="Aldehyde oxidase/xanthine dehydrogenase a/b hammerhead" evidence="2">
    <location>
        <begin position="34"/>
        <end position="145"/>
    </location>
</feature>
<dbReference type="Pfam" id="PF20256">
    <property type="entry name" value="MoCoBD_2"/>
    <property type="match status" value="1"/>
</dbReference>
<evidence type="ECO:0000259" key="2">
    <source>
        <dbReference type="SMART" id="SM01008"/>
    </source>
</evidence>
<dbReference type="OrthoDB" id="8428274at2"/>
<dbReference type="Gene3D" id="3.90.1170.50">
    <property type="entry name" value="Aldehyde oxidase/xanthine dehydrogenase, a/b hammerhead"/>
    <property type="match status" value="1"/>
</dbReference>
<dbReference type="RefSeq" id="WP_079537930.1">
    <property type="nucleotide sequence ID" value="NZ_LT670844.1"/>
</dbReference>
<accession>A0A1M6N8Q8</accession>
<evidence type="ECO:0000313" key="4">
    <source>
        <dbReference type="Proteomes" id="UP000189935"/>
    </source>
</evidence>
<dbReference type="Proteomes" id="UP000189935">
    <property type="component" value="Chromosome I"/>
</dbReference>
<gene>
    <name evidence="3" type="ORF">SAMN05444159_1899</name>
</gene>
<evidence type="ECO:0000313" key="3">
    <source>
        <dbReference type="EMBL" id="SHJ91976.1"/>
    </source>
</evidence>
<dbReference type="AlphaFoldDB" id="A0A1M6N8Q8"/>
<dbReference type="Pfam" id="PF01315">
    <property type="entry name" value="Ald_Xan_dh_C"/>
    <property type="match status" value="1"/>
</dbReference>
<dbReference type="Gene3D" id="3.30.365.10">
    <property type="entry name" value="Aldehyde oxidase/xanthine dehydrogenase, molybdopterin binding domain"/>
    <property type="match status" value="4"/>
</dbReference>
<dbReference type="InterPro" id="IPR046867">
    <property type="entry name" value="AldOxase/xan_DH_MoCoBD2"/>
</dbReference>
<dbReference type="GO" id="GO:0005506">
    <property type="term" value="F:iron ion binding"/>
    <property type="evidence" value="ECO:0007669"/>
    <property type="project" value="InterPro"/>
</dbReference>